<dbReference type="RefSeq" id="XP_056692715.1">
    <property type="nucleotide sequence ID" value="XM_056836737.1"/>
</dbReference>
<reference evidence="3" key="1">
    <citation type="journal article" date="2021" name="Nat. Commun.">
        <title>Genomic analyses provide insights into spinach domestication and the genetic basis of agronomic traits.</title>
        <authorList>
            <person name="Cai X."/>
            <person name="Sun X."/>
            <person name="Xu C."/>
            <person name="Sun H."/>
            <person name="Wang X."/>
            <person name="Ge C."/>
            <person name="Zhang Z."/>
            <person name="Wang Q."/>
            <person name="Fei Z."/>
            <person name="Jiao C."/>
            <person name="Wang Q."/>
        </authorList>
    </citation>
    <scope>NUCLEOTIDE SEQUENCE [LARGE SCALE GENOMIC DNA]</scope>
    <source>
        <strain evidence="3">cv. Varoflay</strain>
    </source>
</reference>
<dbReference type="GeneID" id="110783018"/>
<dbReference type="InterPro" id="IPR039206">
    <property type="entry name" value="MORF/ORRM1/DAG-like"/>
</dbReference>
<dbReference type="Pfam" id="PF21864">
    <property type="entry name" value="MORF_dom"/>
    <property type="match status" value="1"/>
</dbReference>
<dbReference type="PANTHER" id="PTHR31346">
    <property type="entry name" value="MULTIPLE ORGANELLAR RNA EDITING FACTOR 2, CHLOROPLASTIC-RELATED-RELATED"/>
    <property type="match status" value="1"/>
</dbReference>
<evidence type="ECO:0000256" key="1">
    <source>
        <dbReference type="ARBA" id="ARBA00022946"/>
    </source>
</evidence>
<feature type="domain" description="MORF/ORRM1/DAG-like MORF" evidence="2">
    <location>
        <begin position="1"/>
        <end position="59"/>
    </location>
</feature>
<dbReference type="InterPro" id="IPR054059">
    <property type="entry name" value="MORF/ORRM1/DAG-like_MORF"/>
</dbReference>
<dbReference type="PANTHER" id="PTHR31346:SF1">
    <property type="entry name" value="MULTIPLE ORGANELLAR RNA EDITING FACTOR 3, MITOCHONDRIAL"/>
    <property type="match status" value="1"/>
</dbReference>
<gene>
    <name evidence="4" type="primary">LOC110783018</name>
</gene>
<reference evidence="4" key="2">
    <citation type="submission" date="2025-08" db="UniProtKB">
        <authorList>
            <consortium name="RefSeq"/>
        </authorList>
    </citation>
    <scope>IDENTIFICATION</scope>
    <source>
        <tissue evidence="4">Leaf</tissue>
    </source>
</reference>
<accession>A0ABM3RAS9</accession>
<name>A0ABM3RAS9_SPIOL</name>
<dbReference type="Proteomes" id="UP000813463">
    <property type="component" value="Chromosome 2"/>
</dbReference>
<keyword evidence="3" id="KW-1185">Reference proteome</keyword>
<sequence length="88" mass="9847">MEFPTDPKPSNEEIIDSYVNTLNPIVGSEKEAKKIYSVSTTTYTGYGALISKEMTYKVKAKSCFSSTTSKHERHSCTSVKIEGRGRYI</sequence>
<evidence type="ECO:0000313" key="4">
    <source>
        <dbReference type="RefSeq" id="XP_056692715.1"/>
    </source>
</evidence>
<evidence type="ECO:0000259" key="2">
    <source>
        <dbReference type="Pfam" id="PF21864"/>
    </source>
</evidence>
<keyword evidence="1" id="KW-0809">Transit peptide</keyword>
<evidence type="ECO:0000313" key="3">
    <source>
        <dbReference type="Proteomes" id="UP000813463"/>
    </source>
</evidence>
<organism evidence="3 4">
    <name type="scientific">Spinacia oleracea</name>
    <name type="common">Spinach</name>
    <dbReference type="NCBI Taxonomy" id="3562"/>
    <lineage>
        <taxon>Eukaryota</taxon>
        <taxon>Viridiplantae</taxon>
        <taxon>Streptophyta</taxon>
        <taxon>Embryophyta</taxon>
        <taxon>Tracheophyta</taxon>
        <taxon>Spermatophyta</taxon>
        <taxon>Magnoliopsida</taxon>
        <taxon>eudicotyledons</taxon>
        <taxon>Gunneridae</taxon>
        <taxon>Pentapetalae</taxon>
        <taxon>Caryophyllales</taxon>
        <taxon>Chenopodiaceae</taxon>
        <taxon>Chenopodioideae</taxon>
        <taxon>Anserineae</taxon>
        <taxon>Spinacia</taxon>
    </lineage>
</organism>
<proteinExistence type="predicted"/>
<protein>
    <submittedName>
        <fullName evidence="4">Multiple organellar RNA editing factor 3, mitochondrial isoform X2</fullName>
    </submittedName>
</protein>